<protein>
    <submittedName>
        <fullName evidence="9">Sugar transferase</fullName>
    </submittedName>
</protein>
<dbReference type="InterPro" id="IPR017475">
    <property type="entry name" value="EPS_sugar_tfrase"/>
</dbReference>
<dbReference type="InterPro" id="IPR003362">
    <property type="entry name" value="Bact_transf"/>
</dbReference>
<feature type="transmembrane region" description="Helical" evidence="7">
    <location>
        <begin position="65"/>
        <end position="85"/>
    </location>
</feature>
<evidence type="ECO:0000256" key="3">
    <source>
        <dbReference type="ARBA" id="ARBA00022679"/>
    </source>
</evidence>
<keyword evidence="4 7" id="KW-0812">Transmembrane</keyword>
<dbReference type="GO" id="GO:0016740">
    <property type="term" value="F:transferase activity"/>
    <property type="evidence" value="ECO:0007669"/>
    <property type="project" value="UniProtKB-KW"/>
</dbReference>
<dbReference type="PANTHER" id="PTHR30576:SF23">
    <property type="entry name" value="GLUCOSYLTRANSFERASE"/>
    <property type="match status" value="1"/>
</dbReference>
<dbReference type="RefSeq" id="WP_190905017.1">
    <property type="nucleotide sequence ID" value="NZ_JACJTQ010000001.1"/>
</dbReference>
<feature type="transmembrane region" description="Helical" evidence="7">
    <location>
        <begin position="127"/>
        <end position="148"/>
    </location>
</feature>
<comment type="similarity">
    <text evidence="2">Belongs to the bacterial sugar transferase family.</text>
</comment>
<evidence type="ECO:0000256" key="6">
    <source>
        <dbReference type="ARBA" id="ARBA00023136"/>
    </source>
</evidence>
<keyword evidence="10" id="KW-1185">Reference proteome</keyword>
<organism evidence="9 10">
    <name type="scientific">Anabaena catenula FACHB-362</name>
    <dbReference type="NCBI Taxonomy" id="2692877"/>
    <lineage>
        <taxon>Bacteria</taxon>
        <taxon>Bacillati</taxon>
        <taxon>Cyanobacteriota</taxon>
        <taxon>Cyanophyceae</taxon>
        <taxon>Nostocales</taxon>
        <taxon>Nostocaceae</taxon>
        <taxon>Anabaena</taxon>
    </lineage>
</organism>
<evidence type="ECO:0000256" key="7">
    <source>
        <dbReference type="SAM" id="Phobius"/>
    </source>
</evidence>
<dbReference type="Proteomes" id="UP000660381">
    <property type="component" value="Unassembled WGS sequence"/>
</dbReference>
<feature type="domain" description="Bacterial sugar transferase" evidence="8">
    <location>
        <begin position="279"/>
        <end position="468"/>
    </location>
</feature>
<feature type="transmembrane region" description="Helical" evidence="7">
    <location>
        <begin position="97"/>
        <end position="115"/>
    </location>
</feature>
<evidence type="ECO:0000256" key="1">
    <source>
        <dbReference type="ARBA" id="ARBA00004141"/>
    </source>
</evidence>
<keyword evidence="6 7" id="KW-0472">Membrane</keyword>
<keyword evidence="3 9" id="KW-0808">Transferase</keyword>
<comment type="caution">
    <text evidence="9">The sequence shown here is derived from an EMBL/GenBank/DDBJ whole genome shotgun (WGS) entry which is preliminary data.</text>
</comment>
<dbReference type="EMBL" id="JACJTQ010000001">
    <property type="protein sequence ID" value="MBD2690450.1"/>
    <property type="molecule type" value="Genomic_DNA"/>
</dbReference>
<feature type="transmembrane region" description="Helical" evidence="7">
    <location>
        <begin position="31"/>
        <end position="53"/>
    </location>
</feature>
<comment type="subcellular location">
    <subcellularLocation>
        <location evidence="1">Membrane</location>
        <topology evidence="1">Multi-pass membrane protein</topology>
    </subcellularLocation>
</comment>
<sequence>MDNQSLLSNSLSEAELDLRAPSFARIRKGKWWLRSVILTSVDTTLLSIAWISSQYRLPWVGQNKYSAMLIAIFIQIASLYFQGNYEPGTKRANYGNIIKTLFFAHSVILMFSFLYQPIEDMKQPTLMIFWLMSTSFVCAGRLAINIGLEYLRKKKGIGCNPVFIICDAQDKEQVFSFIKKENRYIIAGSDNSKCLDKDNRQKTLETLNKLGVTEVFISWSAIQDRMFLCWLFQASGITLHLLPVELKAIYRDIEIHNVGGMNCLSFMCPVIIGKDFWIKRIFDVCFATLFLIFTFPVYLTIAIAIKLDSPGSVFYRQTRIGLHGKKFKVWKFRTMRPDADKLQKELEALNEVKDGIIFKIKDDPRITRVGKFLRRYSLDELPQLFNVVLGEMSLVGPRPLPIRDVDKFSERHFIRQEVLPGVTGMWQVSGRSDILDFEQIIKLDLRYIENWSLLLDFQILLKTVQVVLNKEGAY</sequence>
<evidence type="ECO:0000259" key="8">
    <source>
        <dbReference type="Pfam" id="PF02397"/>
    </source>
</evidence>
<keyword evidence="5 7" id="KW-1133">Transmembrane helix</keyword>
<reference evidence="9 10" key="1">
    <citation type="journal article" date="2020" name="ISME J.">
        <title>Comparative genomics reveals insights into cyanobacterial evolution and habitat adaptation.</title>
        <authorList>
            <person name="Chen M.Y."/>
            <person name="Teng W.K."/>
            <person name="Zhao L."/>
            <person name="Hu C.X."/>
            <person name="Zhou Y.K."/>
            <person name="Han B.P."/>
            <person name="Song L.R."/>
            <person name="Shu W.S."/>
        </authorList>
    </citation>
    <scope>NUCLEOTIDE SEQUENCE [LARGE SCALE GENOMIC DNA]</scope>
    <source>
        <strain evidence="9 10">FACHB-362</strain>
    </source>
</reference>
<proteinExistence type="inferred from homology"/>
<name>A0ABR8IXY4_9NOST</name>
<evidence type="ECO:0000256" key="5">
    <source>
        <dbReference type="ARBA" id="ARBA00022989"/>
    </source>
</evidence>
<evidence type="ECO:0000313" key="9">
    <source>
        <dbReference type="EMBL" id="MBD2690450.1"/>
    </source>
</evidence>
<dbReference type="PANTHER" id="PTHR30576">
    <property type="entry name" value="COLANIC BIOSYNTHESIS UDP-GLUCOSE LIPID CARRIER TRANSFERASE"/>
    <property type="match status" value="1"/>
</dbReference>
<accession>A0ABR8IXY4</accession>
<evidence type="ECO:0000256" key="4">
    <source>
        <dbReference type="ARBA" id="ARBA00022692"/>
    </source>
</evidence>
<evidence type="ECO:0000256" key="2">
    <source>
        <dbReference type="ARBA" id="ARBA00006464"/>
    </source>
</evidence>
<dbReference type="Pfam" id="PF02397">
    <property type="entry name" value="Bac_transf"/>
    <property type="match status" value="1"/>
</dbReference>
<gene>
    <name evidence="9" type="ORF">H6G68_01575</name>
</gene>
<feature type="transmembrane region" description="Helical" evidence="7">
    <location>
        <begin position="281"/>
        <end position="305"/>
    </location>
</feature>
<evidence type="ECO:0000313" key="10">
    <source>
        <dbReference type="Proteomes" id="UP000660381"/>
    </source>
</evidence>
<dbReference type="NCBIfam" id="TIGR03025">
    <property type="entry name" value="EPS_sugtrans"/>
    <property type="match status" value="1"/>
</dbReference>